<organism evidence="1 2">
    <name type="scientific">Hominisplanchenecus faecis</name>
    <dbReference type="NCBI Taxonomy" id="2885351"/>
    <lineage>
        <taxon>Bacteria</taxon>
        <taxon>Bacillati</taxon>
        <taxon>Bacillota</taxon>
        <taxon>Clostridia</taxon>
        <taxon>Lachnospirales</taxon>
        <taxon>Lachnospiraceae</taxon>
        <taxon>Hominisplanchenecus</taxon>
    </lineage>
</organism>
<dbReference type="RefSeq" id="WP_248835475.1">
    <property type="nucleotide sequence ID" value="NZ_JAJEQE010000028.1"/>
</dbReference>
<sequence length="102" mass="11524">VRFARLLAALRLNSPLRGSDSGSLGRQHRKPHDGSLAIVRAICFWVHHGCIVLCTTFYDTVHLHMRLLLKSYGKKCDKNVALFLCELLKNSEKFSEKSGKTL</sequence>
<dbReference type="Proteomes" id="UP001299235">
    <property type="component" value="Unassembled WGS sequence"/>
</dbReference>
<proteinExistence type="predicted"/>
<dbReference type="EMBL" id="JAJEQE010000028">
    <property type="protein sequence ID" value="MCC2149359.1"/>
    <property type="molecule type" value="Genomic_DNA"/>
</dbReference>
<evidence type="ECO:0000313" key="2">
    <source>
        <dbReference type="Proteomes" id="UP001299235"/>
    </source>
</evidence>
<name>A0ABS8EYZ0_9FIRM</name>
<protein>
    <submittedName>
        <fullName evidence="1">Uncharacterized protein</fullName>
    </submittedName>
</protein>
<keyword evidence="2" id="KW-1185">Reference proteome</keyword>
<reference evidence="1 2" key="1">
    <citation type="submission" date="2021-10" db="EMBL/GenBank/DDBJ databases">
        <title>Anaerobic single-cell dispensing facilitates the cultivation of human gut bacteria.</title>
        <authorList>
            <person name="Afrizal A."/>
        </authorList>
    </citation>
    <scope>NUCLEOTIDE SEQUENCE [LARGE SCALE GENOMIC DNA]</scope>
    <source>
        <strain evidence="1 2">CLA-AA-H246</strain>
    </source>
</reference>
<evidence type="ECO:0000313" key="1">
    <source>
        <dbReference type="EMBL" id="MCC2149359.1"/>
    </source>
</evidence>
<gene>
    <name evidence="1" type="ORF">LKD42_08835</name>
</gene>
<feature type="non-terminal residue" evidence="1">
    <location>
        <position position="1"/>
    </location>
</feature>
<accession>A0ABS8EYZ0</accession>
<comment type="caution">
    <text evidence="1">The sequence shown here is derived from an EMBL/GenBank/DDBJ whole genome shotgun (WGS) entry which is preliminary data.</text>
</comment>